<comment type="caution">
    <text evidence="1">The sequence shown here is derived from an EMBL/GenBank/DDBJ whole genome shotgun (WGS) entry which is preliminary data.</text>
</comment>
<proteinExistence type="predicted"/>
<dbReference type="Proteomes" id="UP000828941">
    <property type="component" value="Chromosome 7"/>
</dbReference>
<keyword evidence="2" id="KW-1185">Reference proteome</keyword>
<evidence type="ECO:0000313" key="2">
    <source>
        <dbReference type="Proteomes" id="UP000828941"/>
    </source>
</evidence>
<gene>
    <name evidence="1" type="ORF">L6164_018919</name>
</gene>
<evidence type="ECO:0000313" key="1">
    <source>
        <dbReference type="EMBL" id="KAI4334200.1"/>
    </source>
</evidence>
<accession>A0ACB9NDI6</accession>
<protein>
    <submittedName>
        <fullName evidence="1">Uncharacterized protein</fullName>
    </submittedName>
</protein>
<reference evidence="1 2" key="1">
    <citation type="journal article" date="2022" name="DNA Res.">
        <title>Chromosomal-level genome assembly of the orchid tree Bauhinia variegata (Leguminosae; Cercidoideae) supports the allotetraploid origin hypothesis of Bauhinia.</title>
        <authorList>
            <person name="Zhong Y."/>
            <person name="Chen Y."/>
            <person name="Zheng D."/>
            <person name="Pang J."/>
            <person name="Liu Y."/>
            <person name="Luo S."/>
            <person name="Meng S."/>
            <person name="Qian L."/>
            <person name="Wei D."/>
            <person name="Dai S."/>
            <person name="Zhou R."/>
        </authorList>
    </citation>
    <scope>NUCLEOTIDE SEQUENCE [LARGE SCALE GENOMIC DNA]</scope>
    <source>
        <strain evidence="1">BV-YZ2020</strain>
    </source>
</reference>
<name>A0ACB9NDI6_BAUVA</name>
<organism evidence="1 2">
    <name type="scientific">Bauhinia variegata</name>
    <name type="common">Purple orchid tree</name>
    <name type="synonym">Phanera variegata</name>
    <dbReference type="NCBI Taxonomy" id="167791"/>
    <lineage>
        <taxon>Eukaryota</taxon>
        <taxon>Viridiplantae</taxon>
        <taxon>Streptophyta</taxon>
        <taxon>Embryophyta</taxon>
        <taxon>Tracheophyta</taxon>
        <taxon>Spermatophyta</taxon>
        <taxon>Magnoliopsida</taxon>
        <taxon>eudicotyledons</taxon>
        <taxon>Gunneridae</taxon>
        <taxon>Pentapetalae</taxon>
        <taxon>rosids</taxon>
        <taxon>fabids</taxon>
        <taxon>Fabales</taxon>
        <taxon>Fabaceae</taxon>
        <taxon>Cercidoideae</taxon>
        <taxon>Cercideae</taxon>
        <taxon>Bauhiniinae</taxon>
        <taxon>Bauhinia</taxon>
    </lineage>
</organism>
<dbReference type="EMBL" id="CM039432">
    <property type="protein sequence ID" value="KAI4334200.1"/>
    <property type="molecule type" value="Genomic_DNA"/>
</dbReference>
<sequence length="711" mass="76977">MAILTTPTVSDGPLPAEVDMGSDSNAPTVRATVVQASSIFNNTPATLDKAERLVAEAASRGSQLVVFPEAFISGYPRGSSFGYGPGVETGTAKGKEDFRKYHAAAITVPGPEVDRLAEIAGKYNVFMVMGAMEKEGYTLYCSVLFFDSHGHYLGKHRKLMPTSLERMVWGFGDGSTMPVFETPIGKIGAAICWENKMPLLRTAMYAKGVEIYCAPTTDARDVWQASMTHVAIEGACFVLSANQFCRRKDYPPFPEYEFVGTEENLKPDSVVCAGGSVIVSPAGEVLAGPNYEGEALITADLDLGEIAGEKMDFDMVGHYARPEVLGLIVRDLPTKPVTFTSSLTKAEECHPIQQQRIERSQEDMAILTVSDRALPAEVDMGSDYNAPTVRATVVQASSIFNNTPATLDKAERLVAEAASRGSQLVVFPEAFVGGYPRGSTFGYGVSISTGTAKGKQDFRKYFAAAINVPGAEVDRLAAMARSYNVFLVVGVVERGGYTLYSSVLFFDSQGRYLGKRRKLMPTSLERLVWGFGDGSTIPVFETPIGKIGAAIGYESRMPFLRTAMYAKGVEIYCAPTTDDRDVWQASMTHIAAERGCFILSANQFCRRKDYPPTPEYVFKGMEENLTPDSVVCAGGSVIMSPSGDVLAGPNYDGEALLTADLDLGEIPEEKLDIDMVGHYARPEVLNLIVRDLPAIPVTFTSATTKAEDCHQ</sequence>